<evidence type="ECO:0000256" key="1">
    <source>
        <dbReference type="ARBA" id="ARBA00004141"/>
    </source>
</evidence>
<keyword evidence="3" id="KW-0677">Repeat</keyword>
<sequence>MRGNKILLFLGCLCLLITESVSQTIQSPNYGWPVTTTESNGEHRARIAGTPGEYRPPYGGGASNVYIFGVLVPAGTHRFHQGLDLSSTVNRNVYSIEPGTYNIDVESANYNSRISFNNVIYWHVLPDAGLTDGSEVSENDLIGVYDAGAAHVHMQPTLDEINGVENYITGKLPNAIDNTNPEIQNIYFYSNGHTIREASTQLSQNIITGNKSYYLLYDKIDMIVATDDERIGPDGNDYAAGAGNIGVNRLGYEVLDNNNQSLTNGFDITLDFSTLPSHYSAQYVFSNQTTVSDPYYVLTSALLENEAAGIADRFWNTRLRVGQTEDWDLSNRGNRDARSIKEAEFPDDTYTARFRVWDLDGDGADNGNPSEIEEVPVLIDNFRPYIERVEVATQFGNLPITKYEGEWEQNATSGRLDFSELNEGTISPFYDIKVTVTASEPLRYDGVDNPVLQIDGISNPDLTAVSADRKQFTFTIPAYTIAAGDVPEEKTLSLTGRDLAGNALVAFDSEDSDVSYTAIPPRNADGTWPTAGIIPSGTDTRHSIIIDPSGSCWTSGGSGGRVMIECDLVASFTHSTNESAPLAVQFTDLSVPANEIIGWQWDFGDGYTSTSQHPTHTYANTGVYTVSLTVSSATEQSTYIQAININFGGSISSSFSATPSQGAAPLRVDLNSSASVGDSFKWSVSPNDGYRYVLGNSTYRHPSIEFTKNGTYTITLTASNSFQQTATSSRSIIVAPEGGPPTVDFSWNGPVYANTPVSFRDESLVNCVNGVSYYWYFKEGFFEGTSTVENPDWVFQNPGTYEVIHKVTDGCGKTSTLSKFIAVEQALPPSGINASYTQSARSVFAGESINFVDFSYVPSNITLDYSNWFFQLPITWTKGSQVTGAYQGYSGGTVTHTYNQAGKYKTALILSTDHTKPFYDDYHEDVITVYPREEGDPYDNLRHTITTTNDQVLASDYDEDILVVAVNNSSNLQRVKIYEGETLEEAGYFLPSTTSEAILDVAVHGKTITVATTSSLYVYKKIAGSWDKVIIDLKDIYLEDWTWYTPPNKLRHVDVYNDRIVVNDKGDEYNVGELRVFQRIGGSWTNYTEILNFDLSAYHSIYELKIHEGTIAASLYAETGAKSVIVFSEEIGWNSRVIYSGELNQGKNIDLEYKNLLIAMPTGGARLYMNSVGWYSGMHHVELKHYTPDNSRVHPHVSISGNYIVSVANEDVILYVKPRAGWTNMVEQGKLTTADWIKDEPGSFAFVAGNKAVFNGGYGYYKYMNLGEYCDEGWYEKTVQSYSDGQNINLLNGAMRLGGDTNGGQYLINSGANVNLTATKWIQLKPGFEAKAGSQVKINTETCENVYYQFRYGME</sequence>
<dbReference type="Gene3D" id="2.60.40.10">
    <property type="entry name" value="Immunoglobulins"/>
    <property type="match status" value="3"/>
</dbReference>
<dbReference type="Pfam" id="PF18911">
    <property type="entry name" value="PKD_4"/>
    <property type="match status" value="1"/>
</dbReference>
<dbReference type="RefSeq" id="WP_155173297.1">
    <property type="nucleotide sequence ID" value="NZ_BAAAFL010000015.1"/>
</dbReference>
<keyword evidence="4" id="KW-1133">Transmembrane helix</keyword>
<comment type="caution">
    <text evidence="8">The sequence shown here is derived from an EMBL/GenBank/DDBJ whole genome shotgun (WGS) entry which is preliminary data.</text>
</comment>
<evidence type="ECO:0000313" key="8">
    <source>
        <dbReference type="EMBL" id="MTI26291.1"/>
    </source>
</evidence>
<dbReference type="NCBIfam" id="NF045639">
    <property type="entry name" value="GCX_COOH"/>
    <property type="match status" value="1"/>
</dbReference>
<protein>
    <submittedName>
        <fullName evidence="8">PKD domain-containing protein</fullName>
    </submittedName>
</protein>
<dbReference type="PANTHER" id="PTHR46730">
    <property type="entry name" value="POLYCYSTIN-1"/>
    <property type="match status" value="1"/>
</dbReference>
<feature type="domain" description="PKD" evidence="7">
    <location>
        <begin position="567"/>
        <end position="638"/>
    </location>
</feature>
<feature type="signal peptide" evidence="6">
    <location>
        <begin position="1"/>
        <end position="22"/>
    </location>
</feature>
<accession>A0ABW9RRF9</accession>
<evidence type="ECO:0000256" key="6">
    <source>
        <dbReference type="SAM" id="SignalP"/>
    </source>
</evidence>
<keyword evidence="2" id="KW-0812">Transmembrane</keyword>
<dbReference type="InterPro" id="IPR022409">
    <property type="entry name" value="PKD/Chitinase_dom"/>
</dbReference>
<evidence type="ECO:0000256" key="2">
    <source>
        <dbReference type="ARBA" id="ARBA00022692"/>
    </source>
</evidence>
<dbReference type="EMBL" id="SMLW01000573">
    <property type="protein sequence ID" value="MTI26291.1"/>
    <property type="molecule type" value="Genomic_DNA"/>
</dbReference>
<feature type="chain" id="PRO_5046599613" evidence="6">
    <location>
        <begin position="23"/>
        <end position="1355"/>
    </location>
</feature>
<dbReference type="InterPro" id="IPR000601">
    <property type="entry name" value="PKD_dom"/>
</dbReference>
<proteinExistence type="predicted"/>
<evidence type="ECO:0000313" key="9">
    <source>
        <dbReference type="Proteomes" id="UP000798808"/>
    </source>
</evidence>
<feature type="domain" description="PKD" evidence="7">
    <location>
        <begin position="679"/>
        <end position="734"/>
    </location>
</feature>
<reference evidence="8 9" key="1">
    <citation type="submission" date="2019-02" db="EMBL/GenBank/DDBJ databases">
        <authorList>
            <person name="Goldberg S.R."/>
            <person name="Haltli B.A."/>
            <person name="Correa H."/>
            <person name="Russell K.G."/>
        </authorList>
    </citation>
    <scope>NUCLEOTIDE SEQUENCE [LARGE SCALE GENOMIC DNA]</scope>
    <source>
        <strain evidence="8 9">JCM 16186</strain>
    </source>
</reference>
<evidence type="ECO:0000259" key="7">
    <source>
        <dbReference type="PROSITE" id="PS50093"/>
    </source>
</evidence>
<keyword evidence="5" id="KW-0472">Membrane</keyword>
<dbReference type="SMART" id="SM00089">
    <property type="entry name" value="PKD"/>
    <property type="match status" value="3"/>
</dbReference>
<dbReference type="PANTHER" id="PTHR46730:SF4">
    <property type="entry name" value="POLYCYSTIC KIDNEY DISEASE PROTEIN 1-LIKE 1"/>
    <property type="match status" value="1"/>
</dbReference>
<evidence type="ECO:0000256" key="3">
    <source>
        <dbReference type="ARBA" id="ARBA00022737"/>
    </source>
</evidence>
<name>A0ABW9RRF9_9BACT</name>
<evidence type="ECO:0000256" key="4">
    <source>
        <dbReference type="ARBA" id="ARBA00022989"/>
    </source>
</evidence>
<dbReference type="Proteomes" id="UP000798808">
    <property type="component" value="Unassembled WGS sequence"/>
</dbReference>
<gene>
    <name evidence="8" type="ORF">E1163_15140</name>
</gene>
<feature type="domain" description="PKD" evidence="7">
    <location>
        <begin position="771"/>
        <end position="824"/>
    </location>
</feature>
<evidence type="ECO:0000256" key="5">
    <source>
        <dbReference type="ARBA" id="ARBA00023136"/>
    </source>
</evidence>
<dbReference type="InterPro" id="IPR013783">
    <property type="entry name" value="Ig-like_fold"/>
</dbReference>
<dbReference type="CDD" id="cd00146">
    <property type="entry name" value="PKD"/>
    <property type="match status" value="3"/>
</dbReference>
<dbReference type="InterPro" id="IPR055015">
    <property type="entry name" value="GCX_COOH"/>
</dbReference>
<dbReference type="InterPro" id="IPR035986">
    <property type="entry name" value="PKD_dom_sf"/>
</dbReference>
<organism evidence="8 9">
    <name type="scientific">Fulvivirga kasyanovii</name>
    <dbReference type="NCBI Taxonomy" id="396812"/>
    <lineage>
        <taxon>Bacteria</taxon>
        <taxon>Pseudomonadati</taxon>
        <taxon>Bacteroidota</taxon>
        <taxon>Cytophagia</taxon>
        <taxon>Cytophagales</taxon>
        <taxon>Fulvivirgaceae</taxon>
        <taxon>Fulvivirga</taxon>
    </lineage>
</organism>
<dbReference type="SUPFAM" id="SSF49299">
    <property type="entry name" value="PKD domain"/>
    <property type="match status" value="3"/>
</dbReference>
<comment type="subcellular location">
    <subcellularLocation>
        <location evidence="1">Membrane</location>
        <topology evidence="1">Multi-pass membrane protein</topology>
    </subcellularLocation>
</comment>
<keyword evidence="9" id="KW-1185">Reference proteome</keyword>
<dbReference type="PROSITE" id="PS50093">
    <property type="entry name" value="PKD"/>
    <property type="match status" value="3"/>
</dbReference>
<keyword evidence="6" id="KW-0732">Signal</keyword>